<dbReference type="KEGG" id="clap:NCTC11466_01520"/>
<comment type="similarity">
    <text evidence="7">Belongs to the dTDP-4-dehydrorhamnose 3,5-epimerase family.</text>
</comment>
<comment type="function">
    <text evidence="2 7">Catalyzes the epimerization of the C3' and C5'positions of dTDP-6-deoxy-D-xylo-4-hexulose, forming dTDP-6-deoxy-L-lyxo-4-hexulose.</text>
</comment>
<comment type="pathway">
    <text evidence="7">Carbohydrate biosynthesis; dTDP-L-rhamnose biosynthesis.</text>
</comment>
<dbReference type="EMBL" id="LR134201">
    <property type="protein sequence ID" value="VEB96363.1"/>
    <property type="molecule type" value="Genomic_DNA"/>
</dbReference>
<keyword evidence="9" id="KW-1185">Reference proteome</keyword>
<dbReference type="EC" id="5.1.3.13" evidence="3 7"/>
<gene>
    <name evidence="8" type="primary">rfbC</name>
    <name evidence="8" type="ORF">NCTC11466_01520</name>
</gene>
<feature type="active site" description="Proton acceptor" evidence="5">
    <location>
        <position position="62"/>
    </location>
</feature>
<accession>A0A447V063</accession>
<sequence>MKIIETNIPDLKIIQPKVFSDDRGFFMESFNHGQFEEIVKRNITFVQDNHSRSNQGVLRGMHYQNSPHEQGKLVRCTYGEVYDVAVDIREHSPTYLQWHGVVLSAENKLQFWIPEGFAHGFLVLSDVAEFMYKTTDYYSPSSEKGFRWDDPDVNIEWPIRGEITLSEKDKMQPRLKP</sequence>
<feature type="active site" description="Proton donor" evidence="5">
    <location>
        <position position="132"/>
    </location>
</feature>
<evidence type="ECO:0000313" key="8">
    <source>
        <dbReference type="EMBL" id="VEB96363.1"/>
    </source>
</evidence>
<evidence type="ECO:0000313" key="9">
    <source>
        <dbReference type="Proteomes" id="UP000274122"/>
    </source>
</evidence>
<dbReference type="GO" id="GO:0000271">
    <property type="term" value="P:polysaccharide biosynthetic process"/>
    <property type="evidence" value="ECO:0007669"/>
    <property type="project" value="TreeGrafter"/>
</dbReference>
<reference evidence="8 9" key="1">
    <citation type="submission" date="2018-12" db="EMBL/GenBank/DDBJ databases">
        <authorList>
            <consortium name="Pathogen Informatics"/>
        </authorList>
    </citation>
    <scope>NUCLEOTIDE SEQUENCE [LARGE SCALE GENOMIC DNA]</scope>
    <source>
        <strain evidence="8 9">NCTC11466</strain>
    </source>
</reference>
<dbReference type="GO" id="GO:0005829">
    <property type="term" value="C:cytosol"/>
    <property type="evidence" value="ECO:0007669"/>
    <property type="project" value="TreeGrafter"/>
</dbReference>
<organism evidence="8 9">
    <name type="scientific">Cedecea lapagei</name>
    <dbReference type="NCBI Taxonomy" id="158823"/>
    <lineage>
        <taxon>Bacteria</taxon>
        <taxon>Pseudomonadati</taxon>
        <taxon>Pseudomonadota</taxon>
        <taxon>Gammaproteobacteria</taxon>
        <taxon>Enterobacterales</taxon>
        <taxon>Enterobacteriaceae</taxon>
        <taxon>Cedecea</taxon>
    </lineage>
</organism>
<dbReference type="InterPro" id="IPR011051">
    <property type="entry name" value="RmlC_Cupin_sf"/>
</dbReference>
<dbReference type="AlphaFoldDB" id="A0A447V063"/>
<dbReference type="Proteomes" id="UP000274122">
    <property type="component" value="Chromosome"/>
</dbReference>
<dbReference type="PANTHER" id="PTHR21047:SF2">
    <property type="entry name" value="THYMIDINE DIPHOSPHO-4-KETO-RHAMNOSE 3,5-EPIMERASE"/>
    <property type="match status" value="1"/>
</dbReference>
<dbReference type="Pfam" id="PF00908">
    <property type="entry name" value="dTDP_sugar_isom"/>
    <property type="match status" value="1"/>
</dbReference>
<evidence type="ECO:0000256" key="5">
    <source>
        <dbReference type="PIRSR" id="PIRSR600888-1"/>
    </source>
</evidence>
<feature type="site" description="Participates in a stacking interaction with the thymidine ring of dTDP-4-oxo-6-deoxyglucose" evidence="6">
    <location>
        <position position="138"/>
    </location>
</feature>
<dbReference type="PANTHER" id="PTHR21047">
    <property type="entry name" value="DTDP-6-DEOXY-D-GLUCOSE-3,5 EPIMERASE"/>
    <property type="match status" value="1"/>
</dbReference>
<evidence type="ECO:0000256" key="1">
    <source>
        <dbReference type="ARBA" id="ARBA00001298"/>
    </source>
</evidence>
<comment type="catalytic activity">
    <reaction evidence="1 7">
        <text>dTDP-4-dehydro-6-deoxy-alpha-D-glucose = dTDP-4-dehydro-beta-L-rhamnose</text>
        <dbReference type="Rhea" id="RHEA:16969"/>
        <dbReference type="ChEBI" id="CHEBI:57649"/>
        <dbReference type="ChEBI" id="CHEBI:62830"/>
        <dbReference type="EC" id="5.1.3.13"/>
    </reaction>
</comment>
<dbReference type="GO" id="GO:0008830">
    <property type="term" value="F:dTDP-4-dehydrorhamnose 3,5-epimerase activity"/>
    <property type="evidence" value="ECO:0007669"/>
    <property type="project" value="UniProtKB-UniRule"/>
</dbReference>
<dbReference type="InterPro" id="IPR000888">
    <property type="entry name" value="RmlC-like"/>
</dbReference>
<dbReference type="InterPro" id="IPR014710">
    <property type="entry name" value="RmlC-like_jellyroll"/>
</dbReference>
<comment type="subunit">
    <text evidence="7">Homodimer.</text>
</comment>
<name>A0A447V063_9ENTR</name>
<dbReference type="RefSeq" id="WP_164716793.1">
    <property type="nucleotide sequence ID" value="NZ_LR134201.1"/>
</dbReference>
<dbReference type="NCBIfam" id="TIGR01221">
    <property type="entry name" value="rmlC"/>
    <property type="match status" value="1"/>
</dbReference>
<evidence type="ECO:0000256" key="4">
    <source>
        <dbReference type="ARBA" id="ARBA00019595"/>
    </source>
</evidence>
<evidence type="ECO:0000256" key="7">
    <source>
        <dbReference type="RuleBase" id="RU364069"/>
    </source>
</evidence>
<dbReference type="Gene3D" id="2.60.120.10">
    <property type="entry name" value="Jelly Rolls"/>
    <property type="match status" value="1"/>
</dbReference>
<dbReference type="SUPFAM" id="SSF51182">
    <property type="entry name" value="RmlC-like cupins"/>
    <property type="match status" value="1"/>
</dbReference>
<keyword evidence="7 8" id="KW-0413">Isomerase</keyword>
<evidence type="ECO:0000256" key="2">
    <source>
        <dbReference type="ARBA" id="ARBA00001997"/>
    </source>
</evidence>
<evidence type="ECO:0000256" key="3">
    <source>
        <dbReference type="ARBA" id="ARBA00012098"/>
    </source>
</evidence>
<dbReference type="GO" id="GO:0019305">
    <property type="term" value="P:dTDP-rhamnose biosynthetic process"/>
    <property type="evidence" value="ECO:0007669"/>
    <property type="project" value="UniProtKB-UniRule"/>
</dbReference>
<evidence type="ECO:0000256" key="6">
    <source>
        <dbReference type="PIRSR" id="PIRSR600888-3"/>
    </source>
</evidence>
<protein>
    <recommendedName>
        <fullName evidence="4 7">dTDP-4-dehydrorhamnose 3,5-epimerase</fullName>
        <ecNumber evidence="3 7">5.1.3.13</ecNumber>
    </recommendedName>
    <alternativeName>
        <fullName evidence="7">Thymidine diphospho-4-keto-rhamnose 3,5-epimerase</fullName>
    </alternativeName>
</protein>
<proteinExistence type="inferred from homology"/>
<dbReference type="UniPathway" id="UPA00124"/>
<dbReference type="CDD" id="cd00438">
    <property type="entry name" value="cupin_RmlC"/>
    <property type="match status" value="1"/>
</dbReference>